<reference evidence="4" key="1">
    <citation type="journal article" date="2019" name="Int. J. Syst. Evol. Microbiol.">
        <title>The Global Catalogue of Microorganisms (GCM) 10K type strain sequencing project: providing services to taxonomists for standard genome sequencing and annotation.</title>
        <authorList>
            <consortium name="The Broad Institute Genomics Platform"/>
            <consortium name="The Broad Institute Genome Sequencing Center for Infectious Disease"/>
            <person name="Wu L."/>
            <person name="Ma J."/>
        </authorList>
    </citation>
    <scope>NUCLEOTIDE SEQUENCE [LARGE SCALE GENOMIC DNA]</scope>
    <source>
        <strain evidence="4">CGMCC 1.18578</strain>
    </source>
</reference>
<evidence type="ECO:0000256" key="1">
    <source>
        <dbReference type="SAM" id="Phobius"/>
    </source>
</evidence>
<protein>
    <submittedName>
        <fullName evidence="3">Fatty acid desaturase</fullName>
        <ecNumber evidence="3">1.14.19.-</ecNumber>
    </submittedName>
</protein>
<feature type="transmembrane region" description="Helical" evidence="1">
    <location>
        <begin position="221"/>
        <end position="245"/>
    </location>
</feature>
<evidence type="ECO:0000313" key="4">
    <source>
        <dbReference type="Proteomes" id="UP001596108"/>
    </source>
</evidence>
<organism evidence="3 4">
    <name type="scientific">Cohnella yongneupensis</name>
    <dbReference type="NCBI Taxonomy" id="425006"/>
    <lineage>
        <taxon>Bacteria</taxon>
        <taxon>Bacillati</taxon>
        <taxon>Bacillota</taxon>
        <taxon>Bacilli</taxon>
        <taxon>Bacillales</taxon>
        <taxon>Paenibacillaceae</taxon>
        <taxon>Cohnella</taxon>
    </lineage>
</organism>
<evidence type="ECO:0000313" key="3">
    <source>
        <dbReference type="EMBL" id="MFC5529440.1"/>
    </source>
</evidence>
<feature type="transmembrane region" description="Helical" evidence="1">
    <location>
        <begin position="89"/>
        <end position="106"/>
    </location>
</feature>
<feature type="domain" description="Fatty acid desaturase" evidence="2">
    <location>
        <begin position="88"/>
        <end position="327"/>
    </location>
</feature>
<dbReference type="GO" id="GO:0016491">
    <property type="term" value="F:oxidoreductase activity"/>
    <property type="evidence" value="ECO:0007669"/>
    <property type="project" value="UniProtKB-KW"/>
</dbReference>
<evidence type="ECO:0000259" key="2">
    <source>
        <dbReference type="Pfam" id="PF00487"/>
    </source>
</evidence>
<dbReference type="Proteomes" id="UP001596108">
    <property type="component" value="Unassembled WGS sequence"/>
</dbReference>
<name>A0ABW0QXD1_9BACL</name>
<dbReference type="InterPro" id="IPR012171">
    <property type="entry name" value="Fatty_acid_desaturase"/>
</dbReference>
<comment type="caution">
    <text evidence="3">The sequence shown here is derived from an EMBL/GenBank/DDBJ whole genome shotgun (WGS) entry which is preliminary data.</text>
</comment>
<dbReference type="EMBL" id="JBHSNC010000024">
    <property type="protein sequence ID" value="MFC5529440.1"/>
    <property type="molecule type" value="Genomic_DNA"/>
</dbReference>
<keyword evidence="3" id="KW-0560">Oxidoreductase</keyword>
<feature type="transmembrane region" description="Helical" evidence="1">
    <location>
        <begin position="64"/>
        <end position="83"/>
    </location>
</feature>
<gene>
    <name evidence="3" type="ORF">ACFPQ4_08255</name>
</gene>
<dbReference type="InterPro" id="IPR005804">
    <property type="entry name" value="FA_desaturase_dom"/>
</dbReference>
<proteinExistence type="predicted"/>
<dbReference type="EC" id="1.14.19.-" evidence="3"/>
<dbReference type="PANTHER" id="PTHR19353:SF19">
    <property type="entry name" value="DELTA(5) FATTY ACID DESATURASE C-RELATED"/>
    <property type="match status" value="1"/>
</dbReference>
<keyword evidence="4" id="KW-1185">Reference proteome</keyword>
<dbReference type="RefSeq" id="WP_378111312.1">
    <property type="nucleotide sequence ID" value="NZ_JBHSNC010000024.1"/>
</dbReference>
<accession>A0ABW0QXD1</accession>
<keyword evidence="1" id="KW-0472">Membrane</keyword>
<keyword evidence="1" id="KW-1133">Transmembrane helix</keyword>
<dbReference type="Pfam" id="PF00487">
    <property type="entry name" value="FA_desaturase"/>
    <property type="match status" value="1"/>
</dbReference>
<sequence>MAGTAVKKKNWSDNSGGSTYKDYSLLGKNTKLAHEKGLVAAEWYTSPIDRKRLKELMKRKDWPGIRDTIIMFAALIGTGWFAVAMWGTWWSVLGFIVYGFIYYTCCNSRWHELGHYTAFKTKWINEALYYLTSWMIMRPGTIWRWEHSRHHTDTAIVGRDPQIFVPRPPGFRTMMLNALQIDLFKREFMRAIRHSFKKMDESERDIVPASELPKVYREARLYVLGYLAVIGVSIYMGSIIPLLLFGLPCMYGAWLSTTVFFVMEHGGLDEDVLDHRMVARTVYLNPVLRFLHWNMNYHIEHHMFPMVPYHALPALHKEIKKDCPEPLKGIWAVIMEIYPVFLIQHRDPSYTIVRPLPPTARPYSPNGAYKEPVQNQNAAVTV</sequence>
<keyword evidence="1" id="KW-0812">Transmembrane</keyword>
<dbReference type="PANTHER" id="PTHR19353">
    <property type="entry name" value="FATTY ACID DESATURASE 2"/>
    <property type="match status" value="1"/>
</dbReference>